<keyword evidence="2" id="KW-1003">Cell membrane</keyword>
<dbReference type="Gene3D" id="3.30.450.20">
    <property type="entry name" value="PAS domain"/>
    <property type="match status" value="1"/>
</dbReference>
<reference evidence="9" key="1">
    <citation type="submission" date="2018-05" db="EMBL/GenBank/DDBJ databases">
        <title>Complete Genome Sequence of Methylobacterium sp. 17SD2-17.</title>
        <authorList>
            <person name="Srinivasan S."/>
        </authorList>
    </citation>
    <scope>NUCLEOTIDE SEQUENCE [LARGE SCALE GENOMIC DNA]</scope>
    <source>
        <strain evidence="9">17SD2-17</strain>
    </source>
</reference>
<evidence type="ECO:0000256" key="3">
    <source>
        <dbReference type="ARBA" id="ARBA00022692"/>
    </source>
</evidence>
<protein>
    <submittedName>
        <fullName evidence="8">Sodium:calcium antiporter</fullName>
    </submittedName>
</protein>
<feature type="chain" id="PRO_5016036462" evidence="6">
    <location>
        <begin position="20"/>
        <end position="159"/>
    </location>
</feature>
<dbReference type="Pfam" id="PF08269">
    <property type="entry name" value="dCache_2"/>
    <property type="match status" value="1"/>
</dbReference>
<evidence type="ECO:0000256" key="5">
    <source>
        <dbReference type="ARBA" id="ARBA00023136"/>
    </source>
</evidence>
<name>A0A2U8W4J1_9HYPH</name>
<keyword evidence="3" id="KW-0812">Transmembrane</keyword>
<proteinExistence type="predicted"/>
<dbReference type="InterPro" id="IPR004010">
    <property type="entry name" value="Double_Cache_2"/>
</dbReference>
<dbReference type="GO" id="GO:0005886">
    <property type="term" value="C:plasma membrane"/>
    <property type="evidence" value="ECO:0007669"/>
    <property type="project" value="UniProtKB-SubCell"/>
</dbReference>
<sequence>MLKYALPFLACLMVVAATSAELQQPPTTAERAARIEALVSKAAALVEARGRAVFSEFRKRDSEWRFGEFYLFSVDFDGKILLNVEFPLREGTIRLKEKDADGNRYVEEFIEVARTSGSGWVDYMFPKPGQRYPSVKWSYIKSTTVDGTPALIGAGFYPD</sequence>
<evidence type="ECO:0000256" key="1">
    <source>
        <dbReference type="ARBA" id="ARBA00004651"/>
    </source>
</evidence>
<evidence type="ECO:0000313" key="9">
    <source>
        <dbReference type="Proteomes" id="UP000245926"/>
    </source>
</evidence>
<evidence type="ECO:0000259" key="7">
    <source>
        <dbReference type="SMART" id="SM01049"/>
    </source>
</evidence>
<comment type="subcellular location">
    <subcellularLocation>
        <location evidence="1">Cell membrane</location>
        <topology evidence="1">Multi-pass membrane protein</topology>
    </subcellularLocation>
</comment>
<evidence type="ECO:0000313" key="8">
    <source>
        <dbReference type="EMBL" id="AWN40282.1"/>
    </source>
</evidence>
<keyword evidence="9" id="KW-1185">Reference proteome</keyword>
<dbReference type="AlphaFoldDB" id="A0A2U8W4J1"/>
<accession>A0A2U8W4J1</accession>
<keyword evidence="5" id="KW-0472">Membrane</keyword>
<feature type="signal peptide" evidence="6">
    <location>
        <begin position="1"/>
        <end position="19"/>
    </location>
</feature>
<organism evidence="8 9">
    <name type="scientific">Methylobacterium durans</name>
    <dbReference type="NCBI Taxonomy" id="2202825"/>
    <lineage>
        <taxon>Bacteria</taxon>
        <taxon>Pseudomonadati</taxon>
        <taxon>Pseudomonadota</taxon>
        <taxon>Alphaproteobacteria</taxon>
        <taxon>Hyphomicrobiales</taxon>
        <taxon>Methylobacteriaceae</taxon>
        <taxon>Methylobacterium</taxon>
    </lineage>
</organism>
<evidence type="ECO:0000256" key="4">
    <source>
        <dbReference type="ARBA" id="ARBA00022989"/>
    </source>
</evidence>
<dbReference type="Proteomes" id="UP000245926">
    <property type="component" value="Chromosome"/>
</dbReference>
<dbReference type="SMART" id="SM01049">
    <property type="entry name" value="Cache_2"/>
    <property type="match status" value="1"/>
</dbReference>
<keyword evidence="4" id="KW-1133">Transmembrane helix</keyword>
<evidence type="ECO:0000256" key="2">
    <source>
        <dbReference type="ARBA" id="ARBA00022475"/>
    </source>
</evidence>
<dbReference type="InterPro" id="IPR033480">
    <property type="entry name" value="sCache_2"/>
</dbReference>
<gene>
    <name evidence="8" type="ORF">DK389_06690</name>
</gene>
<dbReference type="OrthoDB" id="8454481at2"/>
<keyword evidence="6" id="KW-0732">Signal</keyword>
<dbReference type="EMBL" id="CP029550">
    <property type="protein sequence ID" value="AWN40282.1"/>
    <property type="molecule type" value="Genomic_DNA"/>
</dbReference>
<feature type="domain" description="Single Cache" evidence="7">
    <location>
        <begin position="27"/>
        <end position="107"/>
    </location>
</feature>
<evidence type="ECO:0000256" key="6">
    <source>
        <dbReference type="SAM" id="SignalP"/>
    </source>
</evidence>
<dbReference type="KEGG" id="mets:DK389_06690"/>
<dbReference type="RefSeq" id="WP_109888293.1">
    <property type="nucleotide sequence ID" value="NZ_CP029550.1"/>
</dbReference>